<organism evidence="1 2">
    <name type="scientific">Nakamurella panacisegetis</name>
    <dbReference type="NCBI Taxonomy" id="1090615"/>
    <lineage>
        <taxon>Bacteria</taxon>
        <taxon>Bacillati</taxon>
        <taxon>Actinomycetota</taxon>
        <taxon>Actinomycetes</taxon>
        <taxon>Nakamurellales</taxon>
        <taxon>Nakamurellaceae</taxon>
        <taxon>Nakamurella</taxon>
    </lineage>
</organism>
<dbReference type="RefSeq" id="WP_090479612.1">
    <property type="nucleotide sequence ID" value="NZ_LT629710.1"/>
</dbReference>
<dbReference type="STRING" id="1090615.SAMN04515671_4039"/>
<dbReference type="EMBL" id="LT629710">
    <property type="protein sequence ID" value="SDP39678.1"/>
    <property type="molecule type" value="Genomic_DNA"/>
</dbReference>
<dbReference type="AlphaFoldDB" id="A0A1H0SEM8"/>
<accession>A0A1H0SEM8</accession>
<name>A0A1H0SEM8_9ACTN</name>
<evidence type="ECO:0000313" key="2">
    <source>
        <dbReference type="Proteomes" id="UP000198741"/>
    </source>
</evidence>
<dbReference type="NCBIfam" id="TIGR04338">
    <property type="entry name" value="HEXXH_Rv0185"/>
    <property type="match status" value="1"/>
</dbReference>
<dbReference type="Proteomes" id="UP000198741">
    <property type="component" value="Chromosome I"/>
</dbReference>
<dbReference type="OrthoDB" id="4380275at2"/>
<sequence length="166" mass="18345">MSAPDRQRSKVYEAEALVRRILDRSVDHPIVDVAGSRLTLPPERKFASLESVQHYVDRVLALNWVAGRWPRAALPITVRARAGQERAHYERASCVIAVPLHRGATAWAMREMVVLHEIAHHLAADDESDHGPAFTGRMIDLVDGVVGPEVALLLRVTLLDVGARIG</sequence>
<reference evidence="1 2" key="1">
    <citation type="submission" date="2016-10" db="EMBL/GenBank/DDBJ databases">
        <authorList>
            <person name="de Groot N.N."/>
        </authorList>
    </citation>
    <scope>NUCLEOTIDE SEQUENCE [LARGE SCALE GENOMIC DNA]</scope>
    <source>
        <strain evidence="2">P4-7,KCTC 19426,CECT 7604</strain>
    </source>
</reference>
<keyword evidence="1" id="KW-0378">Hydrolase</keyword>
<protein>
    <submittedName>
        <fullName evidence="1">Putative metallohydrolase, TIGR04338 family</fullName>
    </submittedName>
</protein>
<keyword evidence="2" id="KW-1185">Reference proteome</keyword>
<dbReference type="InterPro" id="IPR027595">
    <property type="entry name" value="CHP04338"/>
</dbReference>
<dbReference type="GO" id="GO:0016787">
    <property type="term" value="F:hydrolase activity"/>
    <property type="evidence" value="ECO:0007669"/>
    <property type="project" value="UniProtKB-KW"/>
</dbReference>
<gene>
    <name evidence="1" type="ORF">SAMN04515671_4039</name>
</gene>
<proteinExistence type="predicted"/>
<evidence type="ECO:0000313" key="1">
    <source>
        <dbReference type="EMBL" id="SDP39678.1"/>
    </source>
</evidence>